<reference evidence="3" key="1">
    <citation type="submission" date="2011-07" db="EMBL/GenBank/DDBJ databases">
        <title>Divergent evolution of antigenic variation in African trypanosomes.</title>
        <authorList>
            <person name="Jackson A.P."/>
            <person name="Berry A."/>
            <person name="Allison H.C."/>
            <person name="Burton P."/>
            <person name="Anderson J."/>
            <person name="Aslett M."/>
            <person name="Brown R."/>
            <person name="Corton N."/>
            <person name="Harris D."/>
            <person name="Hauser H."/>
            <person name="Gamble J."/>
            <person name="Gilderthorp R."/>
            <person name="McQuillan J."/>
            <person name="Quail M.A."/>
            <person name="Sanders M."/>
            <person name="Van Tonder A."/>
            <person name="Ginger M.L."/>
            <person name="Donelson J.E."/>
            <person name="Field M.C."/>
            <person name="Barry J.D."/>
            <person name="Berriman M."/>
            <person name="Hertz-Fowler C."/>
        </authorList>
    </citation>
    <scope>NUCLEOTIDE SEQUENCE [LARGE SCALE GENOMIC DNA]</scope>
    <source>
        <strain evidence="3">IL3000</strain>
    </source>
</reference>
<dbReference type="Proteomes" id="UP000000702">
    <property type="component" value="Unassembled WGS sequence"/>
</dbReference>
<feature type="non-terminal residue" evidence="2">
    <location>
        <position position="361"/>
    </location>
</feature>
<dbReference type="VEuPathDB" id="TriTrypDB:TcIL3000_0_57590"/>
<keyword evidence="3" id="KW-1185">Reference proteome</keyword>
<comment type="caution">
    <text evidence="2">The sequence shown here is derived from an EMBL/GenBank/DDBJ whole genome shotgun (WGS) entry which is preliminary data.</text>
</comment>
<dbReference type="AlphaFoldDB" id="F9WD64"/>
<dbReference type="OMA" id="TEGMHAP"/>
<evidence type="ECO:0000313" key="2">
    <source>
        <dbReference type="EMBL" id="CCD15215.1"/>
    </source>
</evidence>
<reference evidence="2 3" key="2">
    <citation type="journal article" date="2012" name="Proc. Natl. Acad. Sci. U.S.A.">
        <title>Antigenic diversity is generated by distinct evolutionary mechanisms in African trypanosome species.</title>
        <authorList>
            <person name="Jackson A.P."/>
            <person name="Berry A."/>
            <person name="Aslett M."/>
            <person name="Allison H.C."/>
            <person name="Burton P."/>
            <person name="Vavrova-Anderson J."/>
            <person name="Brown R."/>
            <person name="Browne H."/>
            <person name="Corton N."/>
            <person name="Hauser H."/>
            <person name="Gamble J."/>
            <person name="Gilderthorp R."/>
            <person name="Marcello L."/>
            <person name="McQuillan J."/>
            <person name="Otto T.D."/>
            <person name="Quail M.A."/>
            <person name="Sanders M.J."/>
            <person name="van Tonder A."/>
            <person name="Ginger M.L."/>
            <person name="Field M.C."/>
            <person name="Barry J.D."/>
            <person name="Hertz-Fowler C."/>
            <person name="Berriman M."/>
        </authorList>
    </citation>
    <scope>NUCLEOTIDE SEQUENCE [LARGE SCALE GENOMIC DNA]</scope>
    <source>
        <strain evidence="2 3">IL3000</strain>
    </source>
</reference>
<organism evidence="2 3">
    <name type="scientific">Trypanosoma congolense (strain IL3000)</name>
    <dbReference type="NCBI Taxonomy" id="1068625"/>
    <lineage>
        <taxon>Eukaryota</taxon>
        <taxon>Discoba</taxon>
        <taxon>Euglenozoa</taxon>
        <taxon>Kinetoplastea</taxon>
        <taxon>Metakinetoplastina</taxon>
        <taxon>Trypanosomatida</taxon>
        <taxon>Trypanosomatidae</taxon>
        <taxon>Trypanosoma</taxon>
        <taxon>Nannomonas</taxon>
    </lineage>
</organism>
<accession>F9WD64</accession>
<dbReference type="EMBL" id="CAEQ01001826">
    <property type="protein sequence ID" value="CCD15215.1"/>
    <property type="molecule type" value="Genomic_DNA"/>
</dbReference>
<name>F9WD64_TRYCI</name>
<proteinExistence type="predicted"/>
<evidence type="ECO:0000313" key="3">
    <source>
        <dbReference type="Proteomes" id="UP000000702"/>
    </source>
</evidence>
<feature type="region of interest" description="Disordered" evidence="1">
    <location>
        <begin position="95"/>
        <end position="114"/>
    </location>
</feature>
<protein>
    <submittedName>
        <fullName evidence="2">WGS project CAEQ00000000 data, annotated contig 2325</fullName>
    </submittedName>
</protein>
<sequence length="361" mass="39742">MDTSPLNPYLLFSNADEFSTSGKVAYALRHPADRLSTEGMHAPRELREKSLISSVKDLERVMLPSKSHVQMVDTVGSQGVRDNFSTLPEGSKKKLVPPHVAAGGSAPWENESIKSDSENWNHARSSTDAWNRPVLSLYQQYTLLIAIDFGISSFCISEGGVVLVDNVPRAIEALLNVINTCLATRRSEMTQIKRWLQTHLEESEWEHILHRVWSPAVKVTIILINVPALDMTPASSPAHSAEFPTKGATFSEHPGDLHLFPETTRTFLGLKGAVSFGGAEDTSWIPLVTQCDAEEILHDTSFVRKLGKVLSDYEEVCRSQLHGGWPDVSLLTSIEHLVSLVPERSSCCTSVVFLNNASEGA</sequence>
<gene>
    <name evidence="2" type="ORF">TCIL3000_0_57590</name>
</gene>
<evidence type="ECO:0000256" key="1">
    <source>
        <dbReference type="SAM" id="MobiDB-lite"/>
    </source>
</evidence>